<organism evidence="1 2">
    <name type="scientific">Caerostris darwini</name>
    <dbReference type="NCBI Taxonomy" id="1538125"/>
    <lineage>
        <taxon>Eukaryota</taxon>
        <taxon>Metazoa</taxon>
        <taxon>Ecdysozoa</taxon>
        <taxon>Arthropoda</taxon>
        <taxon>Chelicerata</taxon>
        <taxon>Arachnida</taxon>
        <taxon>Araneae</taxon>
        <taxon>Araneomorphae</taxon>
        <taxon>Entelegynae</taxon>
        <taxon>Araneoidea</taxon>
        <taxon>Araneidae</taxon>
        <taxon>Caerostris</taxon>
    </lineage>
</organism>
<reference evidence="1 2" key="1">
    <citation type="submission" date="2021-06" db="EMBL/GenBank/DDBJ databases">
        <title>Caerostris darwini draft genome.</title>
        <authorList>
            <person name="Kono N."/>
            <person name="Arakawa K."/>
        </authorList>
    </citation>
    <scope>NUCLEOTIDE SEQUENCE [LARGE SCALE GENOMIC DNA]</scope>
</reference>
<comment type="caution">
    <text evidence="1">The sequence shown here is derived from an EMBL/GenBank/DDBJ whole genome shotgun (WGS) entry which is preliminary data.</text>
</comment>
<keyword evidence="2" id="KW-1185">Reference proteome</keyword>
<name>A0AAV4RAT9_9ARAC</name>
<evidence type="ECO:0000313" key="2">
    <source>
        <dbReference type="Proteomes" id="UP001054837"/>
    </source>
</evidence>
<evidence type="ECO:0000313" key="1">
    <source>
        <dbReference type="EMBL" id="GIY18121.1"/>
    </source>
</evidence>
<proteinExistence type="predicted"/>
<protein>
    <submittedName>
        <fullName evidence="1">Uncharacterized protein</fullName>
    </submittedName>
</protein>
<dbReference type="EMBL" id="BPLQ01005868">
    <property type="protein sequence ID" value="GIY18121.1"/>
    <property type="molecule type" value="Genomic_DNA"/>
</dbReference>
<dbReference type="AlphaFoldDB" id="A0AAV4RAT9"/>
<accession>A0AAV4RAT9</accession>
<sequence>MSDDTKCTKGSGKEETLVSFETKTLITSDDTECTKGFGNEDVEMYTSRLMKLRIGRRNEVRDLPDE</sequence>
<dbReference type="Proteomes" id="UP001054837">
    <property type="component" value="Unassembled WGS sequence"/>
</dbReference>
<gene>
    <name evidence="1" type="ORF">CDAR_615201</name>
</gene>